<organism evidence="6">
    <name type="scientific">Leucothrix mucor</name>
    <dbReference type="NCBI Taxonomy" id="45248"/>
    <lineage>
        <taxon>Bacteria</taxon>
        <taxon>Pseudomonadati</taxon>
        <taxon>Pseudomonadota</taxon>
        <taxon>Gammaproteobacteria</taxon>
        <taxon>Thiotrichales</taxon>
        <taxon>Thiotrichaceae</taxon>
        <taxon>Leucothrix</taxon>
    </lineage>
</organism>
<comment type="similarity">
    <text evidence="4">Belongs to the MetA family.</text>
</comment>
<dbReference type="Proteomes" id="UP000885750">
    <property type="component" value="Unassembled WGS sequence"/>
</dbReference>
<name>A0A7V2T104_LEUMU</name>
<comment type="function">
    <text evidence="4">Transfers a succinyl group from succinyl-CoA to L-homoserine, forming succinyl-L-homoserine.</text>
</comment>
<keyword evidence="4" id="KW-0486">Methionine biosynthesis</keyword>
<dbReference type="GO" id="GO:0004414">
    <property type="term" value="F:homoserine O-acetyltransferase activity"/>
    <property type="evidence" value="ECO:0007669"/>
    <property type="project" value="UniProtKB-UniRule"/>
</dbReference>
<comment type="catalytic activity">
    <reaction evidence="4">
        <text>L-homoserine + succinyl-CoA = O-succinyl-L-homoserine + CoA</text>
        <dbReference type="Rhea" id="RHEA:22008"/>
        <dbReference type="ChEBI" id="CHEBI:57287"/>
        <dbReference type="ChEBI" id="CHEBI:57292"/>
        <dbReference type="ChEBI" id="CHEBI:57476"/>
        <dbReference type="ChEBI" id="CHEBI:57661"/>
        <dbReference type="EC" id="2.3.1.46"/>
    </reaction>
</comment>
<accession>A0A7V2T104</accession>
<dbReference type="Pfam" id="PF04204">
    <property type="entry name" value="HTS"/>
    <property type="match status" value="1"/>
</dbReference>
<dbReference type="PIRSF" id="PIRSF000450">
    <property type="entry name" value="H_ser_succinyltr"/>
    <property type="match status" value="1"/>
</dbReference>
<comment type="pathway">
    <text evidence="4">Amino-acid biosynthesis; L-methionine biosynthesis via de novo pathway; O-succinyl-L-homoserine from L-homoserine: step 1/1.</text>
</comment>
<feature type="active site" description="Proton acceptor" evidence="4">
    <location>
        <position position="238"/>
    </location>
</feature>
<feature type="site" description="Important for substrate specificity" evidence="4">
    <location>
        <position position="195"/>
    </location>
</feature>
<comment type="subcellular location">
    <subcellularLocation>
        <location evidence="4">Cytoplasm</location>
    </subcellularLocation>
</comment>
<evidence type="ECO:0000256" key="2">
    <source>
        <dbReference type="ARBA" id="ARBA00022679"/>
    </source>
</evidence>
<reference evidence="6" key="1">
    <citation type="journal article" date="2020" name="mSystems">
        <title>Genome- and Community-Level Interaction Insights into Carbon Utilization and Element Cycling Functions of Hydrothermarchaeota in Hydrothermal Sediment.</title>
        <authorList>
            <person name="Zhou Z."/>
            <person name="Liu Y."/>
            <person name="Xu W."/>
            <person name="Pan J."/>
            <person name="Luo Z.H."/>
            <person name="Li M."/>
        </authorList>
    </citation>
    <scope>NUCLEOTIDE SEQUENCE [LARGE SCALE GENOMIC DNA]</scope>
    <source>
        <strain evidence="6">HyVt-493</strain>
    </source>
</reference>
<feature type="site" description="Important for acyl-CoA specificity" evidence="4">
    <location>
        <position position="113"/>
    </location>
</feature>
<feature type="binding site" evidence="4">
    <location>
        <position position="195"/>
    </location>
    <ligand>
        <name>substrate</name>
    </ligand>
</feature>
<dbReference type="GO" id="GO:0005737">
    <property type="term" value="C:cytoplasm"/>
    <property type="evidence" value="ECO:0007669"/>
    <property type="project" value="UniProtKB-SubCell"/>
</dbReference>
<dbReference type="EC" id="2.3.1.46" evidence="4"/>
<evidence type="ECO:0000256" key="1">
    <source>
        <dbReference type="ARBA" id="ARBA00022605"/>
    </source>
</evidence>
<dbReference type="UniPathway" id="UPA00051">
    <property type="reaction ID" value="UER00075"/>
</dbReference>
<dbReference type="HAMAP" id="MF_00295">
    <property type="entry name" value="MetA_acyltransf"/>
    <property type="match status" value="1"/>
</dbReference>
<sequence length="356" mass="41111">MPLVAHNKLPTFERLQKEGQSIIRPGYAMQQDIRELHIGLLNMMPDAALAATERQFLRLIGESNAIIQFHVHLFTLPVLPRSEKATQHIATYYDTFEAIKKEGLDALIITGANVSQPNLVDEDFWLPLKEVIDWAEEHVPSTLCSCLATHAVLESRHQQKRHPLRTKRWGVYRHHVMKQHPLVNGINTQFNVPHSRYNQIDRQQFEAANLPILVEAKNAGVHLAVSEDGIRTVYFQGHPEYDSISLVKEYKREVLRFITGDLEQYPPFPKNYFDRYTQAFFDEYQDKVVDALSRGVDMPEFPEKLISKRLHNTWHDTAAAILSNWMGLIYQITHHDRKQVLMDGLDPNDPLGLKKV</sequence>
<evidence type="ECO:0000313" key="6">
    <source>
        <dbReference type="EMBL" id="HFC93104.1"/>
    </source>
</evidence>
<dbReference type="PANTHER" id="PTHR20919:SF0">
    <property type="entry name" value="HOMOSERINE O-SUCCINYLTRANSFERASE"/>
    <property type="match status" value="1"/>
</dbReference>
<dbReference type="CDD" id="cd03131">
    <property type="entry name" value="GATase1_HTS"/>
    <property type="match status" value="1"/>
</dbReference>
<feature type="active site" evidence="4">
    <location>
        <position position="240"/>
    </location>
</feature>
<feature type="binding site" evidence="4">
    <location>
        <position position="252"/>
    </location>
    <ligand>
        <name>substrate</name>
    </ligand>
</feature>
<dbReference type="GO" id="GO:0009086">
    <property type="term" value="P:methionine biosynthetic process"/>
    <property type="evidence" value="ECO:0007669"/>
    <property type="project" value="UniProtKB-UniRule"/>
</dbReference>
<evidence type="ECO:0000256" key="5">
    <source>
        <dbReference type="PIRSR" id="PIRSR000450-1"/>
    </source>
</evidence>
<dbReference type="GO" id="GO:0008899">
    <property type="term" value="F:homoserine O-succinyltransferase activity"/>
    <property type="evidence" value="ECO:0007669"/>
    <property type="project" value="UniProtKB-EC"/>
</dbReference>
<feature type="binding site" evidence="4">
    <location>
        <position position="167"/>
    </location>
    <ligand>
        <name>substrate</name>
    </ligand>
</feature>
<keyword evidence="1 4" id="KW-0028">Amino-acid biosynthesis</keyword>
<dbReference type="InterPro" id="IPR029062">
    <property type="entry name" value="Class_I_gatase-like"/>
</dbReference>
<protein>
    <recommendedName>
        <fullName evidence="4">Homoserine O-succinyltransferase</fullName>
        <shortName evidence="4">HST</shortName>
        <ecNumber evidence="4">2.3.1.46</ecNumber>
    </recommendedName>
    <alternativeName>
        <fullName evidence="4">Homoserine transsuccinylase</fullName>
        <shortName evidence="4">HTS</shortName>
    </alternativeName>
</protein>
<dbReference type="EMBL" id="DRMS01000370">
    <property type="protein sequence ID" value="HFC93104.1"/>
    <property type="molecule type" value="Genomic_DNA"/>
</dbReference>
<proteinExistence type="inferred from homology"/>
<evidence type="ECO:0000256" key="3">
    <source>
        <dbReference type="ARBA" id="ARBA00023315"/>
    </source>
</evidence>
<keyword evidence="3 4" id="KW-0012">Acyltransferase</keyword>
<keyword evidence="2 4" id="KW-0808">Transferase</keyword>
<dbReference type="SUPFAM" id="SSF52317">
    <property type="entry name" value="Class I glutamine amidotransferase-like"/>
    <property type="match status" value="1"/>
</dbReference>
<comment type="caution">
    <text evidence="4">Lacks conserved residue(s) required for the propagation of feature annotation.</text>
</comment>
<dbReference type="Gene3D" id="3.40.50.880">
    <property type="match status" value="1"/>
</dbReference>
<comment type="caution">
    <text evidence="6">The sequence shown here is derived from an EMBL/GenBank/DDBJ whole genome shotgun (WGS) entry which is preliminary data.</text>
</comment>
<feature type="active site" description="Acyl-thioester intermediate" evidence="4 5">
    <location>
        <position position="146"/>
    </location>
</feature>
<dbReference type="NCBIfam" id="NF003776">
    <property type="entry name" value="PRK05368.1-3"/>
    <property type="match status" value="1"/>
</dbReference>
<dbReference type="PANTHER" id="PTHR20919">
    <property type="entry name" value="HOMOSERINE O-SUCCINYLTRANSFERASE"/>
    <property type="match status" value="1"/>
</dbReference>
<evidence type="ECO:0000256" key="4">
    <source>
        <dbReference type="HAMAP-Rule" id="MF_00295"/>
    </source>
</evidence>
<dbReference type="AlphaFoldDB" id="A0A7V2T104"/>
<gene>
    <name evidence="4" type="primary">metAS</name>
    <name evidence="6" type="ORF">ENJ51_09865</name>
</gene>
<dbReference type="InterPro" id="IPR033752">
    <property type="entry name" value="MetA_family"/>
</dbReference>
<keyword evidence="4" id="KW-0963">Cytoplasm</keyword>
<feature type="site" description="Important for acyl-CoA specificity" evidence="4">
    <location>
        <position position="147"/>
    </location>
</feature>